<organism evidence="2 3">
    <name type="scientific">Candidatus Woesebacteria bacterium RIFCSPLOWO2_01_FULL_37_19</name>
    <dbReference type="NCBI Taxonomy" id="1802514"/>
    <lineage>
        <taxon>Bacteria</taxon>
        <taxon>Candidatus Woeseibacteriota</taxon>
    </lineage>
</organism>
<dbReference type="GO" id="GO:0016787">
    <property type="term" value="F:hydrolase activity"/>
    <property type="evidence" value="ECO:0007669"/>
    <property type="project" value="UniProtKB-KW"/>
</dbReference>
<comment type="caution">
    <text evidence="2">The sequence shown here is derived from an EMBL/GenBank/DDBJ whole genome shotgun (WGS) entry which is preliminary data.</text>
</comment>
<dbReference type="InterPro" id="IPR023365">
    <property type="entry name" value="Sortase_dom-sf"/>
</dbReference>
<name>A0A1F8B6J0_9BACT</name>
<dbReference type="SUPFAM" id="SSF63817">
    <property type="entry name" value="Sortase"/>
    <property type="match status" value="1"/>
</dbReference>
<dbReference type="Proteomes" id="UP000177501">
    <property type="component" value="Unassembled WGS sequence"/>
</dbReference>
<keyword evidence="1" id="KW-0378">Hydrolase</keyword>
<sequence length="215" mass="23655">MSMRFRRIFAFINLLSGSTILFSVLFPIISYELTAPVTLISPLVDDGSFNSKVATTKASSWFEGGAKQEDFVSAEVKYYTMSIPRLGIDGATVTIGGEDLAKSLIHYPGTALPGKVGNGVVFGHSTLPIFFSPTNYKSIFSTLPKLQEGDEIIVSYDGITYKYVVETKFEVLPKDIQVLEQNSNGSYISLITCVPPGDPRKPRRLVVRARLVPYN</sequence>
<dbReference type="Gene3D" id="2.40.260.10">
    <property type="entry name" value="Sortase"/>
    <property type="match status" value="1"/>
</dbReference>
<evidence type="ECO:0000256" key="1">
    <source>
        <dbReference type="ARBA" id="ARBA00022801"/>
    </source>
</evidence>
<dbReference type="Pfam" id="PF04203">
    <property type="entry name" value="Sortase"/>
    <property type="match status" value="1"/>
</dbReference>
<protein>
    <recommendedName>
        <fullName evidence="4">Sortase</fullName>
    </recommendedName>
</protein>
<dbReference type="InterPro" id="IPR005754">
    <property type="entry name" value="Sortase"/>
</dbReference>
<evidence type="ECO:0000313" key="2">
    <source>
        <dbReference type="EMBL" id="OGM59530.1"/>
    </source>
</evidence>
<dbReference type="NCBIfam" id="TIGR01076">
    <property type="entry name" value="sortase_fam"/>
    <property type="match status" value="1"/>
</dbReference>
<evidence type="ECO:0008006" key="4">
    <source>
        <dbReference type="Google" id="ProtNLM"/>
    </source>
</evidence>
<dbReference type="STRING" id="1802514.A2955_01155"/>
<evidence type="ECO:0000313" key="3">
    <source>
        <dbReference type="Proteomes" id="UP000177501"/>
    </source>
</evidence>
<reference evidence="2 3" key="1">
    <citation type="journal article" date="2016" name="Nat. Commun.">
        <title>Thousands of microbial genomes shed light on interconnected biogeochemical processes in an aquifer system.</title>
        <authorList>
            <person name="Anantharaman K."/>
            <person name="Brown C.T."/>
            <person name="Hug L.A."/>
            <person name="Sharon I."/>
            <person name="Castelle C.J."/>
            <person name="Probst A.J."/>
            <person name="Thomas B.C."/>
            <person name="Singh A."/>
            <person name="Wilkins M.J."/>
            <person name="Karaoz U."/>
            <person name="Brodie E.L."/>
            <person name="Williams K.H."/>
            <person name="Hubbard S.S."/>
            <person name="Banfield J.F."/>
        </authorList>
    </citation>
    <scope>NUCLEOTIDE SEQUENCE [LARGE SCALE GENOMIC DNA]</scope>
</reference>
<proteinExistence type="predicted"/>
<dbReference type="EMBL" id="MGHA01000031">
    <property type="protein sequence ID" value="OGM59530.1"/>
    <property type="molecule type" value="Genomic_DNA"/>
</dbReference>
<gene>
    <name evidence="2" type="ORF">A2955_01155</name>
</gene>
<accession>A0A1F8B6J0</accession>
<dbReference type="AlphaFoldDB" id="A0A1F8B6J0"/>